<dbReference type="GO" id="GO:0009116">
    <property type="term" value="P:nucleoside metabolic process"/>
    <property type="evidence" value="ECO:0007669"/>
    <property type="project" value="InterPro"/>
</dbReference>
<name>A0AAV9NCX4_9EURO</name>
<feature type="domain" description="Nucleoside phosphorylase" evidence="1">
    <location>
        <begin position="13"/>
        <end position="129"/>
    </location>
</feature>
<gene>
    <name evidence="2" type="ORF">LTR84_001557</name>
</gene>
<dbReference type="GeneID" id="89969777"/>
<dbReference type="InterPro" id="IPR019734">
    <property type="entry name" value="TPR_rpt"/>
</dbReference>
<dbReference type="SUPFAM" id="SSF52540">
    <property type="entry name" value="P-loop containing nucleoside triphosphate hydrolases"/>
    <property type="match status" value="1"/>
</dbReference>
<accession>A0AAV9NCX4</accession>
<evidence type="ECO:0000259" key="1">
    <source>
        <dbReference type="Pfam" id="PF01048"/>
    </source>
</evidence>
<dbReference type="InterPro" id="IPR035994">
    <property type="entry name" value="Nucleoside_phosphorylase_sf"/>
</dbReference>
<comment type="caution">
    <text evidence="2">The sequence shown here is derived from an EMBL/GenBank/DDBJ whole genome shotgun (WGS) entry which is preliminary data.</text>
</comment>
<dbReference type="SUPFAM" id="SSF48452">
    <property type="entry name" value="TPR-like"/>
    <property type="match status" value="2"/>
</dbReference>
<evidence type="ECO:0000313" key="2">
    <source>
        <dbReference type="EMBL" id="KAK5054665.1"/>
    </source>
</evidence>
<dbReference type="InterPro" id="IPR011990">
    <property type="entry name" value="TPR-like_helical_dom_sf"/>
</dbReference>
<dbReference type="Proteomes" id="UP001358417">
    <property type="component" value="Unassembled WGS sequence"/>
</dbReference>
<keyword evidence="3" id="KW-1185">Reference proteome</keyword>
<reference evidence="2 3" key="1">
    <citation type="submission" date="2023-08" db="EMBL/GenBank/DDBJ databases">
        <title>Black Yeasts Isolated from many extreme environments.</title>
        <authorList>
            <person name="Coleine C."/>
            <person name="Stajich J.E."/>
            <person name="Selbmann L."/>
        </authorList>
    </citation>
    <scope>NUCLEOTIDE SEQUENCE [LARGE SCALE GENOMIC DNA]</scope>
    <source>
        <strain evidence="2 3">CCFEE 5792</strain>
    </source>
</reference>
<proteinExistence type="predicted"/>
<dbReference type="InterPro" id="IPR000845">
    <property type="entry name" value="Nucleoside_phosphorylase_d"/>
</dbReference>
<dbReference type="Gene3D" id="3.40.50.1580">
    <property type="entry name" value="Nucleoside phosphorylase domain"/>
    <property type="match status" value="1"/>
</dbReference>
<dbReference type="EMBL" id="JAVRRD010000010">
    <property type="protein sequence ID" value="KAK5054665.1"/>
    <property type="molecule type" value="Genomic_DNA"/>
</dbReference>
<organism evidence="2 3">
    <name type="scientific">Exophiala bonariae</name>
    <dbReference type="NCBI Taxonomy" id="1690606"/>
    <lineage>
        <taxon>Eukaryota</taxon>
        <taxon>Fungi</taxon>
        <taxon>Dikarya</taxon>
        <taxon>Ascomycota</taxon>
        <taxon>Pezizomycotina</taxon>
        <taxon>Eurotiomycetes</taxon>
        <taxon>Chaetothyriomycetidae</taxon>
        <taxon>Chaetothyriales</taxon>
        <taxon>Herpotrichiellaceae</taxon>
        <taxon>Exophiala</taxon>
    </lineage>
</organism>
<dbReference type="RefSeq" id="XP_064707438.1">
    <property type="nucleotide sequence ID" value="XM_064845180.1"/>
</dbReference>
<dbReference type="AlphaFoldDB" id="A0AAV9NCX4"/>
<dbReference type="Pfam" id="PF01048">
    <property type="entry name" value="PNP_UDP_1"/>
    <property type="match status" value="1"/>
</dbReference>
<dbReference type="PANTHER" id="PTHR46082">
    <property type="entry name" value="ATP/GTP-BINDING PROTEIN-RELATED"/>
    <property type="match status" value="1"/>
</dbReference>
<dbReference type="GO" id="GO:0043531">
    <property type="term" value="F:ADP binding"/>
    <property type="evidence" value="ECO:0007669"/>
    <property type="project" value="InterPro"/>
</dbReference>
<dbReference type="SMART" id="SM00028">
    <property type="entry name" value="TPR"/>
    <property type="match status" value="2"/>
</dbReference>
<dbReference type="InterPro" id="IPR027417">
    <property type="entry name" value="P-loop_NTPase"/>
</dbReference>
<dbReference type="SUPFAM" id="SSF53167">
    <property type="entry name" value="Purine and uridine phosphorylases"/>
    <property type="match status" value="1"/>
</dbReference>
<dbReference type="Gene3D" id="1.25.40.10">
    <property type="entry name" value="Tetratricopeptide repeat domain"/>
    <property type="match status" value="2"/>
</dbReference>
<dbReference type="Gene3D" id="3.40.50.300">
    <property type="entry name" value="P-loop containing nucleotide triphosphate hydrolases"/>
    <property type="match status" value="1"/>
</dbReference>
<dbReference type="InterPro" id="IPR053137">
    <property type="entry name" value="NLR-like"/>
</dbReference>
<evidence type="ECO:0000313" key="3">
    <source>
        <dbReference type="Proteomes" id="UP001358417"/>
    </source>
</evidence>
<dbReference type="GO" id="GO:0003824">
    <property type="term" value="F:catalytic activity"/>
    <property type="evidence" value="ECO:0007669"/>
    <property type="project" value="InterPro"/>
</dbReference>
<protein>
    <recommendedName>
        <fullName evidence="1">Nucleoside phosphorylase domain-containing protein</fullName>
    </recommendedName>
</protein>
<sequence>MPVSPPANRDGFDIAIICALPLEAECIQASFDKQWYQNYGKAIGDDNTYTTGLIAKHNVVLAHMPELGKVSAAIVAAGLRSSFKHIRLAFVVGICGAAPFGPRGEMEIILGDVVISETLVQYDLGKQYPNAFKAIANAEASFSKPGSESRSMLAKLKVTSNRVKLQDDILLHINLLQKQLPHAAYPGAETDKLYQSSYIHRHRANHPMCDACESIPQLFCARAADEGCDVVGCEPGQLVLRRRLAKDREGRDSITSIPTPKVHLGRIGSADTVMKSAERRDRLAEEFDLVAFEMEGSGVWNHFPNTLVLKGVCDYADSHKNKRWQHFAAATAASCLKALLHTWEFIDRVPNLEWHLSAEDRPRSDSLWHIPFVHRDLPTLIGRAEEIQAIESLLFGPHPSGRAALLGLGGMGKTRVAIEIAERQRTKRSVFWVQAKDIPSLESDYNAIAKLLKIPGLNTGDNDVRKLVPEYLDSHFDGEWIMILDNADDVDLWRRFGSSEESSNSLIECLPKGMKGSILITTRNRQVALTLARKHVVDLQELGLDQAKELLTDQLTNTRSLSDVASTQKLLAILTCLPLAIVQAASYINMNDMSIKTYLQLLSEPEDKVIALLSEDFNDEGRYKSQQNPIATTWLLSFKQIQDQNPSAAQYLAFTSCIGEKSIPQSILPTLSSTRNKEEALGVLKAYSFLRVQNDDDRSIRLFDMHRLVRLAMRNWLRTQNLLQTSIKEAITHVKHIFPADVVDNRELRSLFLPHAQILCDSPQSYAYSDRYSLLRKIARFLHHSGKREVAMALRAEVVKWSEDNLGKENERTMRAYADYSKSCLHQNDYKNTELYARTAFQWYEKTYGIGHNKTIISITPLSRSLSRSGRPQEAQQLCEAALNASERRAGSATSFSDRRACLKVDLSLALSMQGQIAESEDLLLDVIKQSEIEGSRRYFGVWFRGLKTLAKIYMTEKRYDAVEKLLLKSLEVREEMQSQDRDGYAWAMYCLAYVRMKQGRKEEAIEMITKCVDLRKKILTPDEPSLRNSIQLSEAIKAHQTGADFETCHFRMR</sequence>
<dbReference type="PANTHER" id="PTHR46082:SF6">
    <property type="entry name" value="AAA+ ATPASE DOMAIN-CONTAINING PROTEIN-RELATED"/>
    <property type="match status" value="1"/>
</dbReference>